<dbReference type="InterPro" id="IPR000719">
    <property type="entry name" value="Prot_kinase_dom"/>
</dbReference>
<gene>
    <name evidence="17" type="ORF">COCNU_04G011560</name>
</gene>
<comment type="caution">
    <text evidence="17">The sequence shown here is derived from an EMBL/GenBank/DDBJ whole genome shotgun (WGS) entry which is preliminary data.</text>
</comment>
<dbReference type="SMART" id="SM00220">
    <property type="entry name" value="S_TKc"/>
    <property type="match status" value="1"/>
</dbReference>
<dbReference type="CDD" id="cd14137">
    <property type="entry name" value="STKc_GSK3"/>
    <property type="match status" value="1"/>
</dbReference>
<accession>A0A8K0I6L2</accession>
<comment type="similarity">
    <text evidence="1">Belongs to the protein kinase superfamily. CMGC Ser/Thr protein kinase family. GSK-3 subfamily.</text>
</comment>
<evidence type="ECO:0000256" key="4">
    <source>
        <dbReference type="ARBA" id="ARBA00022527"/>
    </source>
</evidence>
<dbReference type="Pfam" id="PF00069">
    <property type="entry name" value="Pkinase"/>
    <property type="match status" value="1"/>
</dbReference>
<dbReference type="PANTHER" id="PTHR24057:SF79">
    <property type="entry name" value="NON-SPECIFIC SERINE_THREONINE PROTEIN KINASE"/>
    <property type="match status" value="1"/>
</dbReference>
<dbReference type="GO" id="GO:1900458">
    <property type="term" value="P:negative regulation of brassinosteroid mediated signaling pathway"/>
    <property type="evidence" value="ECO:0007669"/>
    <property type="project" value="UniProtKB-ARBA"/>
</dbReference>
<dbReference type="Proteomes" id="UP000797356">
    <property type="component" value="Chromosome 4"/>
</dbReference>
<dbReference type="InterPro" id="IPR011050">
    <property type="entry name" value="Pectin_lyase_fold/virulence"/>
</dbReference>
<dbReference type="SUPFAM" id="SSF56112">
    <property type="entry name" value="Protein kinase-like (PK-like)"/>
    <property type="match status" value="1"/>
</dbReference>
<evidence type="ECO:0000313" key="17">
    <source>
        <dbReference type="EMBL" id="KAG1338850.1"/>
    </source>
</evidence>
<keyword evidence="4" id="KW-0723">Serine/threonine-protein kinase</keyword>
<dbReference type="Gene3D" id="1.10.510.10">
    <property type="entry name" value="Transferase(Phosphotransferase) domain 1"/>
    <property type="match status" value="1"/>
</dbReference>
<evidence type="ECO:0000256" key="10">
    <source>
        <dbReference type="ARBA" id="ARBA00023295"/>
    </source>
</evidence>
<name>A0A8K0I6L2_COCNU</name>
<dbReference type="InterPro" id="IPR012334">
    <property type="entry name" value="Pectin_lyas_fold"/>
</dbReference>
<dbReference type="EMBL" id="CM017875">
    <property type="protein sequence ID" value="KAG1338850.1"/>
    <property type="molecule type" value="Genomic_DNA"/>
</dbReference>
<proteinExistence type="inferred from homology"/>
<dbReference type="Gene3D" id="3.30.200.20">
    <property type="entry name" value="Phosphorylase Kinase, domain 1"/>
    <property type="match status" value="1"/>
</dbReference>
<evidence type="ECO:0000256" key="5">
    <source>
        <dbReference type="ARBA" id="ARBA00022679"/>
    </source>
</evidence>
<dbReference type="GO" id="GO:0005524">
    <property type="term" value="F:ATP binding"/>
    <property type="evidence" value="ECO:0007669"/>
    <property type="project" value="UniProtKB-UniRule"/>
</dbReference>
<dbReference type="PROSITE" id="PS50011">
    <property type="entry name" value="PROTEIN_KINASE_DOM"/>
    <property type="match status" value="1"/>
</dbReference>
<dbReference type="Pfam" id="PF00295">
    <property type="entry name" value="Glyco_hydro_28"/>
    <property type="match status" value="1"/>
</dbReference>
<evidence type="ECO:0000256" key="7">
    <source>
        <dbReference type="ARBA" id="ARBA00022777"/>
    </source>
</evidence>
<dbReference type="InterPro" id="IPR008271">
    <property type="entry name" value="Ser/Thr_kinase_AS"/>
</dbReference>
<sequence length="654" mass="72743">MGRPILDSRRYLQQMASVSVVPSSGMKKISATNVGVDRLPDEMNEMKIRDDKEVEATVIDGNGTETGHIIVTTIGGRNGQPKQTISYMAERVVGHGSFGVVFQAKCLETGETVAIKKVLQDKRYKNRELQTMRLLDHPNVVSLKHCFFSTTEKDELYLNLVLEYVPETVHRVVKHYNKMNQRIPLIYVKLYMYQICRALAYIHGSIGVCHRDIKPQNLLITSNKEHDLVFIPQQVNPHTHQLKLCDFGSAKVLVKGEPNISYICSRYYRAPELIFGATEYTTAIDIWSAGCVLAELLLQQPLFPGDSGVDQLVEIIKVLGTPTREEIKCMNPNYTEFKFPQIKAHPWHKIFHKRMPPEAVDLVSRLLQYSPNLRCTAGILLNHSSGSMYSSLTVGQFLSISLTYKIIHVVLLETNNKVDGVLMPPDGPDCWPQSDSKLQWLVFYRLDGMTLRGEGTIEGNGEQWWNLPCKPHRGPNGSTLPGPCNSPALIRFFMSCNLTVRDLCIENSPQFHVKFDGCEAVHIEGLTINSPALSPNTDGIHVENTKSVAIYNSMISNGDDCISIGPGCSNVDIENITCGPGHGISIGSLGIHNSQACVSNISVRNAVIRHSDNGLRVKTWQGGMGTVSSISFDTVYLENDGQPQNLQDGSNYNC</sequence>
<dbReference type="InterPro" id="IPR050591">
    <property type="entry name" value="GSK-3"/>
</dbReference>
<comment type="similarity">
    <text evidence="2 15">Belongs to the glycosyl hydrolase 28 family.</text>
</comment>
<keyword evidence="6 14" id="KW-0547">Nucleotide-binding</keyword>
<protein>
    <recommendedName>
        <fullName evidence="3">non-specific serine/threonine protein kinase</fullName>
        <ecNumber evidence="3">2.7.11.1</ecNumber>
    </recommendedName>
</protein>
<evidence type="ECO:0000256" key="13">
    <source>
        <dbReference type="PROSITE-ProRule" id="PRU10052"/>
    </source>
</evidence>
<dbReference type="FunFam" id="1.10.510.10:FF:000082">
    <property type="entry name" value="Shaggy-related protein kinase kappa"/>
    <property type="match status" value="1"/>
</dbReference>
<evidence type="ECO:0000259" key="16">
    <source>
        <dbReference type="PROSITE" id="PS50011"/>
    </source>
</evidence>
<feature type="binding site" evidence="14">
    <location>
        <position position="117"/>
    </location>
    <ligand>
        <name>ATP</name>
        <dbReference type="ChEBI" id="CHEBI:30616"/>
    </ligand>
</feature>
<dbReference type="InterPro" id="IPR000743">
    <property type="entry name" value="Glyco_hydro_28"/>
</dbReference>
<evidence type="ECO:0000256" key="15">
    <source>
        <dbReference type="RuleBase" id="RU361169"/>
    </source>
</evidence>
<dbReference type="PROSITE" id="PS00108">
    <property type="entry name" value="PROTEIN_KINASE_ST"/>
    <property type="match status" value="1"/>
</dbReference>
<dbReference type="SMART" id="SM00710">
    <property type="entry name" value="PbH1"/>
    <property type="match status" value="4"/>
</dbReference>
<dbReference type="InterPro" id="IPR006626">
    <property type="entry name" value="PbH1"/>
</dbReference>
<dbReference type="PROSITE" id="PS00502">
    <property type="entry name" value="POLYGALACTURONASE"/>
    <property type="match status" value="1"/>
</dbReference>
<dbReference type="PANTHER" id="PTHR24057">
    <property type="entry name" value="GLYCOGEN SYNTHASE KINASE-3 ALPHA"/>
    <property type="match status" value="1"/>
</dbReference>
<dbReference type="GO" id="GO:0004674">
    <property type="term" value="F:protein serine/threonine kinase activity"/>
    <property type="evidence" value="ECO:0007669"/>
    <property type="project" value="UniProtKB-KW"/>
</dbReference>
<evidence type="ECO:0000256" key="2">
    <source>
        <dbReference type="ARBA" id="ARBA00008834"/>
    </source>
</evidence>
<dbReference type="GO" id="GO:0005975">
    <property type="term" value="P:carbohydrate metabolic process"/>
    <property type="evidence" value="ECO:0007669"/>
    <property type="project" value="InterPro"/>
</dbReference>
<dbReference type="InterPro" id="IPR039192">
    <property type="entry name" value="STKc_GSK3"/>
</dbReference>
<evidence type="ECO:0000256" key="8">
    <source>
        <dbReference type="ARBA" id="ARBA00022801"/>
    </source>
</evidence>
<dbReference type="GO" id="GO:0005737">
    <property type="term" value="C:cytoplasm"/>
    <property type="evidence" value="ECO:0007669"/>
    <property type="project" value="TreeGrafter"/>
</dbReference>
<keyword evidence="9 14" id="KW-0067">ATP-binding</keyword>
<evidence type="ECO:0000256" key="6">
    <source>
        <dbReference type="ARBA" id="ARBA00022741"/>
    </source>
</evidence>
<reference evidence="17" key="2">
    <citation type="submission" date="2019-07" db="EMBL/GenBank/DDBJ databases">
        <authorList>
            <person name="Yang Y."/>
            <person name="Bocs S."/>
            <person name="Baudouin L."/>
        </authorList>
    </citation>
    <scope>NUCLEOTIDE SEQUENCE</scope>
    <source>
        <tissue evidence="17">Spear leaf of Hainan Tall coconut</tissue>
    </source>
</reference>
<reference evidence="17" key="1">
    <citation type="journal article" date="2017" name="Gigascience">
        <title>The genome draft of coconut (Cocos nucifera).</title>
        <authorList>
            <person name="Xiao Y."/>
            <person name="Xu P."/>
            <person name="Fan H."/>
            <person name="Baudouin L."/>
            <person name="Xia W."/>
            <person name="Bocs S."/>
            <person name="Xu J."/>
            <person name="Li Q."/>
            <person name="Guo A."/>
            <person name="Zhou L."/>
            <person name="Li J."/>
            <person name="Wu Y."/>
            <person name="Ma Z."/>
            <person name="Armero A."/>
            <person name="Issali A.E."/>
            <person name="Liu N."/>
            <person name="Peng M."/>
            <person name="Yang Y."/>
        </authorList>
    </citation>
    <scope>NUCLEOTIDE SEQUENCE</scope>
    <source>
        <tissue evidence="17">Spear leaf of Hainan Tall coconut</tissue>
    </source>
</reference>
<evidence type="ECO:0000313" key="18">
    <source>
        <dbReference type="Proteomes" id="UP000797356"/>
    </source>
</evidence>
<dbReference type="Gene3D" id="2.160.20.10">
    <property type="entry name" value="Single-stranded right-handed beta-helix, Pectin lyase-like"/>
    <property type="match status" value="1"/>
</dbReference>
<evidence type="ECO:0000256" key="11">
    <source>
        <dbReference type="ARBA" id="ARBA00047899"/>
    </source>
</evidence>
<evidence type="ECO:0000256" key="9">
    <source>
        <dbReference type="ARBA" id="ARBA00022840"/>
    </source>
</evidence>
<organism evidence="17 18">
    <name type="scientific">Cocos nucifera</name>
    <name type="common">Coconut palm</name>
    <dbReference type="NCBI Taxonomy" id="13894"/>
    <lineage>
        <taxon>Eukaryota</taxon>
        <taxon>Viridiplantae</taxon>
        <taxon>Streptophyta</taxon>
        <taxon>Embryophyta</taxon>
        <taxon>Tracheophyta</taxon>
        <taxon>Spermatophyta</taxon>
        <taxon>Magnoliopsida</taxon>
        <taxon>Liliopsida</taxon>
        <taxon>Arecaceae</taxon>
        <taxon>Arecoideae</taxon>
        <taxon>Cocoseae</taxon>
        <taxon>Attaleinae</taxon>
        <taxon>Cocos</taxon>
    </lineage>
</organism>
<evidence type="ECO:0000256" key="12">
    <source>
        <dbReference type="ARBA" id="ARBA00048679"/>
    </source>
</evidence>
<dbReference type="InterPro" id="IPR017441">
    <property type="entry name" value="Protein_kinase_ATP_BS"/>
</dbReference>
<dbReference type="GO" id="GO:0004650">
    <property type="term" value="F:polygalacturonase activity"/>
    <property type="evidence" value="ECO:0007669"/>
    <property type="project" value="InterPro"/>
</dbReference>
<evidence type="ECO:0000256" key="14">
    <source>
        <dbReference type="PROSITE-ProRule" id="PRU10141"/>
    </source>
</evidence>
<evidence type="ECO:0000256" key="1">
    <source>
        <dbReference type="ARBA" id="ARBA00005527"/>
    </source>
</evidence>
<keyword evidence="5" id="KW-0808">Transferase</keyword>
<dbReference type="InterPro" id="IPR011009">
    <property type="entry name" value="Kinase-like_dom_sf"/>
</dbReference>
<comment type="catalytic activity">
    <reaction evidence="11">
        <text>L-threonyl-[protein] + ATP = O-phospho-L-threonyl-[protein] + ADP + H(+)</text>
        <dbReference type="Rhea" id="RHEA:46608"/>
        <dbReference type="Rhea" id="RHEA-COMP:11060"/>
        <dbReference type="Rhea" id="RHEA-COMP:11605"/>
        <dbReference type="ChEBI" id="CHEBI:15378"/>
        <dbReference type="ChEBI" id="CHEBI:30013"/>
        <dbReference type="ChEBI" id="CHEBI:30616"/>
        <dbReference type="ChEBI" id="CHEBI:61977"/>
        <dbReference type="ChEBI" id="CHEBI:456216"/>
        <dbReference type="EC" id="2.7.11.1"/>
    </reaction>
</comment>
<comment type="catalytic activity">
    <reaction evidence="12">
        <text>L-seryl-[protein] + ATP = O-phospho-L-seryl-[protein] + ADP + H(+)</text>
        <dbReference type="Rhea" id="RHEA:17989"/>
        <dbReference type="Rhea" id="RHEA-COMP:9863"/>
        <dbReference type="Rhea" id="RHEA-COMP:11604"/>
        <dbReference type="ChEBI" id="CHEBI:15378"/>
        <dbReference type="ChEBI" id="CHEBI:29999"/>
        <dbReference type="ChEBI" id="CHEBI:30616"/>
        <dbReference type="ChEBI" id="CHEBI:83421"/>
        <dbReference type="ChEBI" id="CHEBI:456216"/>
        <dbReference type="EC" id="2.7.11.1"/>
    </reaction>
</comment>
<dbReference type="PROSITE" id="PS00107">
    <property type="entry name" value="PROTEIN_KINASE_ATP"/>
    <property type="match status" value="1"/>
</dbReference>
<evidence type="ECO:0000256" key="3">
    <source>
        <dbReference type="ARBA" id="ARBA00012513"/>
    </source>
</evidence>
<dbReference type="FunFam" id="3.30.200.20:FF:000009">
    <property type="entry name" value="Glycogen synthase kinase-3 beta"/>
    <property type="match status" value="1"/>
</dbReference>
<dbReference type="SUPFAM" id="SSF51126">
    <property type="entry name" value="Pectin lyase-like"/>
    <property type="match status" value="1"/>
</dbReference>
<keyword evidence="10 15" id="KW-0326">Glycosidase</keyword>
<feature type="domain" description="Protein kinase" evidence="16">
    <location>
        <begin position="87"/>
        <end position="386"/>
    </location>
</feature>
<keyword evidence="7 17" id="KW-0418">Kinase</keyword>
<dbReference type="OrthoDB" id="272141at2759"/>
<dbReference type="EC" id="2.7.11.1" evidence="3"/>
<dbReference type="AlphaFoldDB" id="A0A8K0I6L2"/>
<keyword evidence="18" id="KW-1185">Reference proteome</keyword>
<dbReference type="GO" id="GO:0030154">
    <property type="term" value="P:cell differentiation"/>
    <property type="evidence" value="ECO:0007669"/>
    <property type="project" value="TreeGrafter"/>
</dbReference>
<feature type="active site" evidence="13">
    <location>
        <position position="582"/>
    </location>
</feature>
<keyword evidence="8 15" id="KW-0378">Hydrolase</keyword>
<dbReference type="GO" id="GO:0005634">
    <property type="term" value="C:nucleus"/>
    <property type="evidence" value="ECO:0007669"/>
    <property type="project" value="TreeGrafter"/>
</dbReference>
<dbReference type="GO" id="GO:0007165">
    <property type="term" value="P:signal transduction"/>
    <property type="evidence" value="ECO:0007669"/>
    <property type="project" value="TreeGrafter"/>
</dbReference>